<keyword evidence="9 16" id="KW-0675">Receptor</keyword>
<evidence type="ECO:0000256" key="12">
    <source>
        <dbReference type="RuleBase" id="RU003357"/>
    </source>
</evidence>
<dbReference type="PROSITE" id="PS52016">
    <property type="entry name" value="TONB_DEPENDENT_REC_3"/>
    <property type="match status" value="1"/>
</dbReference>
<dbReference type="GO" id="GO:0015344">
    <property type="term" value="F:siderophore uptake transmembrane transporter activity"/>
    <property type="evidence" value="ECO:0007669"/>
    <property type="project" value="TreeGrafter"/>
</dbReference>
<evidence type="ECO:0000256" key="1">
    <source>
        <dbReference type="ARBA" id="ARBA00004571"/>
    </source>
</evidence>
<evidence type="ECO:0000256" key="8">
    <source>
        <dbReference type="ARBA" id="ARBA00023136"/>
    </source>
</evidence>
<dbReference type="CDD" id="cd01347">
    <property type="entry name" value="ligand_gated_channel"/>
    <property type="match status" value="1"/>
</dbReference>
<dbReference type="GO" id="GO:0044718">
    <property type="term" value="P:siderophore transmembrane transport"/>
    <property type="evidence" value="ECO:0007669"/>
    <property type="project" value="TreeGrafter"/>
</dbReference>
<dbReference type="InterPro" id="IPR039426">
    <property type="entry name" value="TonB-dep_rcpt-like"/>
</dbReference>
<dbReference type="EMBL" id="SMDC01000004">
    <property type="protein sequence ID" value="TCW36312.1"/>
    <property type="molecule type" value="Genomic_DNA"/>
</dbReference>
<evidence type="ECO:0000256" key="10">
    <source>
        <dbReference type="ARBA" id="ARBA00023237"/>
    </source>
</evidence>
<feature type="domain" description="TonB-dependent receptor-like beta-barrel" evidence="14">
    <location>
        <begin position="235"/>
        <end position="634"/>
    </location>
</feature>
<keyword evidence="7 12" id="KW-0798">TonB box</keyword>
<feature type="region of interest" description="Disordered" evidence="13">
    <location>
        <begin position="205"/>
        <end position="225"/>
    </location>
</feature>
<evidence type="ECO:0000256" key="9">
    <source>
        <dbReference type="ARBA" id="ARBA00023170"/>
    </source>
</evidence>
<evidence type="ECO:0000256" key="2">
    <source>
        <dbReference type="ARBA" id="ARBA00008143"/>
    </source>
</evidence>
<dbReference type="PANTHER" id="PTHR30069:SF29">
    <property type="entry name" value="HEMOGLOBIN AND HEMOGLOBIN-HAPTOGLOBIN-BINDING PROTEIN 1-RELATED"/>
    <property type="match status" value="1"/>
</dbReference>
<keyword evidence="3 11" id="KW-0813">Transport</keyword>
<dbReference type="Gene3D" id="2.40.170.20">
    <property type="entry name" value="TonB-dependent receptor, beta-barrel domain"/>
    <property type="match status" value="1"/>
</dbReference>
<comment type="subcellular location">
    <subcellularLocation>
        <location evidence="1 11">Cell outer membrane</location>
        <topology evidence="1 11">Multi-pass membrane protein</topology>
    </subcellularLocation>
</comment>
<dbReference type="InterPro" id="IPR000531">
    <property type="entry name" value="Beta-barrel_TonB"/>
</dbReference>
<evidence type="ECO:0000259" key="14">
    <source>
        <dbReference type="Pfam" id="PF00593"/>
    </source>
</evidence>
<dbReference type="PANTHER" id="PTHR30069">
    <property type="entry name" value="TONB-DEPENDENT OUTER MEMBRANE RECEPTOR"/>
    <property type="match status" value="1"/>
</dbReference>
<feature type="domain" description="TonB-dependent receptor plug" evidence="15">
    <location>
        <begin position="47"/>
        <end position="149"/>
    </location>
</feature>
<dbReference type="RefSeq" id="WP_132229335.1">
    <property type="nucleotide sequence ID" value="NZ_NRRH01000067.1"/>
</dbReference>
<evidence type="ECO:0000313" key="16">
    <source>
        <dbReference type="EMBL" id="TCW36312.1"/>
    </source>
</evidence>
<proteinExistence type="inferred from homology"/>
<evidence type="ECO:0000256" key="6">
    <source>
        <dbReference type="ARBA" id="ARBA00022729"/>
    </source>
</evidence>
<keyword evidence="8 11" id="KW-0472">Membrane</keyword>
<evidence type="ECO:0000313" key="17">
    <source>
        <dbReference type="Proteomes" id="UP000295247"/>
    </source>
</evidence>
<dbReference type="Gene3D" id="2.170.130.10">
    <property type="entry name" value="TonB-dependent receptor, plug domain"/>
    <property type="match status" value="1"/>
</dbReference>
<reference evidence="16 17" key="1">
    <citation type="submission" date="2019-03" db="EMBL/GenBank/DDBJ databases">
        <title>Genomic Encyclopedia of Type Strains, Phase IV (KMG-IV): sequencing the most valuable type-strain genomes for metagenomic binning, comparative biology and taxonomic classification.</title>
        <authorList>
            <person name="Goeker M."/>
        </authorList>
    </citation>
    <scope>NUCLEOTIDE SEQUENCE [LARGE SCALE GENOMIC DNA]</scope>
    <source>
        <strain evidence="16 17">DSM 203</strain>
    </source>
</reference>
<dbReference type="InterPro" id="IPR012910">
    <property type="entry name" value="Plug_dom"/>
</dbReference>
<keyword evidence="10 11" id="KW-0998">Cell outer membrane</keyword>
<name>A0A4R4ABC1_MARGR</name>
<dbReference type="Pfam" id="PF00593">
    <property type="entry name" value="TonB_dep_Rec_b-barrel"/>
    <property type="match status" value="1"/>
</dbReference>
<keyword evidence="6" id="KW-0732">Signal</keyword>
<organism evidence="16 17">
    <name type="scientific">Marichromatium gracile</name>
    <name type="common">Chromatium gracile</name>
    <dbReference type="NCBI Taxonomy" id="1048"/>
    <lineage>
        <taxon>Bacteria</taxon>
        <taxon>Pseudomonadati</taxon>
        <taxon>Pseudomonadota</taxon>
        <taxon>Gammaproteobacteria</taxon>
        <taxon>Chromatiales</taxon>
        <taxon>Chromatiaceae</taxon>
        <taxon>Marichromatium</taxon>
    </lineage>
</organism>
<dbReference type="InterPro" id="IPR037066">
    <property type="entry name" value="Plug_dom_sf"/>
</dbReference>
<evidence type="ECO:0000256" key="7">
    <source>
        <dbReference type="ARBA" id="ARBA00023077"/>
    </source>
</evidence>
<dbReference type="Proteomes" id="UP000295247">
    <property type="component" value="Unassembled WGS sequence"/>
</dbReference>
<keyword evidence="5 11" id="KW-0812">Transmembrane</keyword>
<dbReference type="Pfam" id="PF07715">
    <property type="entry name" value="Plug"/>
    <property type="match status" value="1"/>
</dbReference>
<protein>
    <submittedName>
        <fullName evidence="16">Iron complex outermembrane receptor protein</fullName>
    </submittedName>
</protein>
<accession>A0A4R4ABC1</accession>
<evidence type="ECO:0000256" key="3">
    <source>
        <dbReference type="ARBA" id="ARBA00022448"/>
    </source>
</evidence>
<comment type="caution">
    <text evidence="16">The sequence shown here is derived from an EMBL/GenBank/DDBJ whole genome shotgun (WGS) entry which is preliminary data.</text>
</comment>
<evidence type="ECO:0000256" key="13">
    <source>
        <dbReference type="SAM" id="MobiDB-lite"/>
    </source>
</evidence>
<feature type="compositionally biased region" description="Basic and acidic residues" evidence="13">
    <location>
        <begin position="215"/>
        <end position="225"/>
    </location>
</feature>
<evidence type="ECO:0000259" key="15">
    <source>
        <dbReference type="Pfam" id="PF07715"/>
    </source>
</evidence>
<dbReference type="InterPro" id="IPR036942">
    <property type="entry name" value="Beta-barrel_TonB_sf"/>
</dbReference>
<dbReference type="AlphaFoldDB" id="A0A4R4ABC1"/>
<comment type="similarity">
    <text evidence="2">Belongs to the TonB-dependent receptor family. Hemoglobin/haptoglobin binding protein subfamily.</text>
</comment>
<keyword evidence="4 11" id="KW-1134">Transmembrane beta strand</keyword>
<evidence type="ECO:0000256" key="11">
    <source>
        <dbReference type="PROSITE-ProRule" id="PRU01360"/>
    </source>
</evidence>
<dbReference type="SUPFAM" id="SSF56935">
    <property type="entry name" value="Porins"/>
    <property type="match status" value="1"/>
</dbReference>
<dbReference type="GO" id="GO:0009279">
    <property type="term" value="C:cell outer membrane"/>
    <property type="evidence" value="ECO:0007669"/>
    <property type="project" value="UniProtKB-SubCell"/>
</dbReference>
<sequence>MNAWTQRLSLGGLLGLGLGVQATPAEQVYTLGTITVSAPTPALGALDSGQVASVLTSETLRRFDRDTLGEALDLLSGVSVTTNSRNEQTLDLRGFDARQVPIFIDGIPVSVPYDGYLDLGRFTTTDLSAIQVAKGFSAMAYGANTLGGAINLVSRRPERALEGDLSVGLAADHTRTGTLNLGTNQGQWYLQFGASWRDSDGFPLSDDFQPTATEDGGRRDNSDQRDAHLSLKLGWTPRGDDEYAISYYRQHATKGQPPSTDARSARYWRWPYWDKEGVYFLSRTALGEHERLRLRFYLDDYDNAVDAYTDASYTTRKTSGRGSLGPSGRSIYDDRVFGGSITLESTRLDHHQLQLALHHKHQRHHADDTIERTEAFEDALNSISLEDSITLGPRLRLALGLAHHRMRPLRVDKISDPVALPDAQSATDAQAGLFWSLDADGDDLLYATVARKSRFPTLKDRYSLRLDTAIPNPDLRTEHALNYELGYRGSPRPGLELEAALFASSITDLIQRVDDVEPDRYQMQNVGEVQVFGMEFGANADLGARWQLGAHLTLIDRDNRSDPDQRLTGVPSHKLTAHARFIPAERWETLLYLRHEGARWSSDSERLDAFTSLDLKLAMHPASAVTLAAGVRNLADSNYAPSAGYPAAGRTWFVEANYRF</sequence>
<evidence type="ECO:0000256" key="5">
    <source>
        <dbReference type="ARBA" id="ARBA00022692"/>
    </source>
</evidence>
<evidence type="ECO:0000256" key="4">
    <source>
        <dbReference type="ARBA" id="ARBA00022452"/>
    </source>
</evidence>
<gene>
    <name evidence="16" type="ORF">EDC29_10499</name>
</gene>